<dbReference type="GO" id="GO:0004424">
    <property type="term" value="F:imidazoleglycerol-phosphate dehydratase activity"/>
    <property type="evidence" value="ECO:0007669"/>
    <property type="project" value="UniProtKB-UniRule"/>
</dbReference>
<dbReference type="SUPFAM" id="SSF54211">
    <property type="entry name" value="Ribosomal protein S5 domain 2-like"/>
    <property type="match status" value="2"/>
</dbReference>
<dbReference type="PANTHER" id="PTHR23133:SF2">
    <property type="entry name" value="IMIDAZOLEGLYCEROL-PHOSPHATE DEHYDRATASE"/>
    <property type="match status" value="1"/>
</dbReference>
<dbReference type="InterPro" id="IPR020568">
    <property type="entry name" value="Ribosomal_Su5_D2-typ_SF"/>
</dbReference>
<organism evidence="7 8">
    <name type="scientific">Metallosphaera yellowstonensis MK1</name>
    <dbReference type="NCBI Taxonomy" id="671065"/>
    <lineage>
        <taxon>Archaea</taxon>
        <taxon>Thermoproteota</taxon>
        <taxon>Thermoprotei</taxon>
        <taxon>Sulfolobales</taxon>
        <taxon>Sulfolobaceae</taxon>
        <taxon>Metallosphaera</taxon>
    </lineage>
</organism>
<dbReference type="CDD" id="cd07914">
    <property type="entry name" value="IGPD"/>
    <property type="match status" value="1"/>
</dbReference>
<dbReference type="InterPro" id="IPR000807">
    <property type="entry name" value="ImidazoleglycerolP_deHydtase"/>
</dbReference>
<dbReference type="OrthoDB" id="103579at2157"/>
<dbReference type="HAMAP" id="MF_00076">
    <property type="entry name" value="HisB"/>
    <property type="match status" value="1"/>
</dbReference>
<keyword evidence="5 6" id="KW-0456">Lyase</keyword>
<evidence type="ECO:0000256" key="2">
    <source>
        <dbReference type="ARBA" id="ARBA00016664"/>
    </source>
</evidence>
<dbReference type="RefSeq" id="WP_009075511.1">
    <property type="nucleotide sequence ID" value="NZ_JH597770.1"/>
</dbReference>
<keyword evidence="6" id="KW-0963">Cytoplasm</keyword>
<dbReference type="eggNOG" id="arCOG04398">
    <property type="taxonomic scope" value="Archaea"/>
</dbReference>
<comment type="catalytic activity">
    <reaction evidence="6">
        <text>D-erythro-1-(imidazol-4-yl)glycerol 3-phosphate = 3-(imidazol-4-yl)-2-oxopropyl phosphate + H2O</text>
        <dbReference type="Rhea" id="RHEA:11040"/>
        <dbReference type="ChEBI" id="CHEBI:15377"/>
        <dbReference type="ChEBI" id="CHEBI:57766"/>
        <dbReference type="ChEBI" id="CHEBI:58278"/>
        <dbReference type="EC" id="4.2.1.19"/>
    </reaction>
</comment>
<dbReference type="EC" id="4.2.1.19" evidence="6"/>
<evidence type="ECO:0000313" key="7">
    <source>
        <dbReference type="EMBL" id="EHP68755.1"/>
    </source>
</evidence>
<dbReference type="PANTHER" id="PTHR23133">
    <property type="entry name" value="IMIDAZOLEGLYCEROL-PHOSPHATE DEHYDRATASE HIS7"/>
    <property type="match status" value="1"/>
</dbReference>
<evidence type="ECO:0000313" key="8">
    <source>
        <dbReference type="Proteomes" id="UP000003980"/>
    </source>
</evidence>
<evidence type="ECO:0000256" key="1">
    <source>
        <dbReference type="ARBA" id="ARBA00005047"/>
    </source>
</evidence>
<dbReference type="Gene3D" id="3.30.230.40">
    <property type="entry name" value="Imidazole glycerol phosphate dehydratase, domain 1"/>
    <property type="match status" value="2"/>
</dbReference>
<dbReference type="FunFam" id="3.30.230.40:FF:000001">
    <property type="entry name" value="Imidazoleglycerol-phosphate dehydratase HisB"/>
    <property type="match status" value="1"/>
</dbReference>
<dbReference type="EMBL" id="JH597770">
    <property type="protein sequence ID" value="EHP68755.1"/>
    <property type="molecule type" value="Genomic_DNA"/>
</dbReference>
<comment type="pathway">
    <text evidence="1 6">Amino-acid biosynthesis; L-histidine biosynthesis; L-histidine from 5-phospho-alpha-D-ribose 1-diphosphate: step 6/9.</text>
</comment>
<keyword evidence="3 6" id="KW-0028">Amino-acid biosynthesis</keyword>
<keyword evidence="8" id="KW-1185">Reference proteome</keyword>
<dbReference type="InterPro" id="IPR038494">
    <property type="entry name" value="IGPD_sf"/>
</dbReference>
<dbReference type="PROSITE" id="PS00955">
    <property type="entry name" value="IGP_DEHYDRATASE_2"/>
    <property type="match status" value="1"/>
</dbReference>
<dbReference type="HOGENOM" id="CLU_044308_2_0_2"/>
<protein>
    <recommendedName>
        <fullName evidence="2 6">Imidazoleglycerol-phosphate dehydratase</fullName>
        <shortName evidence="6">IGPD</shortName>
        <ecNumber evidence="6">4.2.1.19</ecNumber>
    </recommendedName>
</protein>
<comment type="subcellular location">
    <subcellularLocation>
        <location evidence="6">Cytoplasm</location>
    </subcellularLocation>
</comment>
<accession>H2C9C9</accession>
<evidence type="ECO:0000256" key="3">
    <source>
        <dbReference type="ARBA" id="ARBA00022605"/>
    </source>
</evidence>
<name>H2C9C9_9CREN</name>
<dbReference type="FunFam" id="3.30.230.40:FF:000003">
    <property type="entry name" value="Imidazoleglycerol-phosphate dehydratase HisB"/>
    <property type="match status" value="1"/>
</dbReference>
<proteinExistence type="inferred from homology"/>
<keyword evidence="4 6" id="KW-0368">Histidine biosynthesis</keyword>
<dbReference type="Proteomes" id="UP000003980">
    <property type="component" value="Unassembled WGS sequence"/>
</dbReference>
<dbReference type="STRING" id="671065.MetMK1DRAFT_00032000"/>
<dbReference type="NCBIfam" id="NF010121">
    <property type="entry name" value="PRK13598.1"/>
    <property type="match status" value="1"/>
</dbReference>
<dbReference type="AlphaFoldDB" id="H2C9C9"/>
<gene>
    <name evidence="6" type="primary">hisB</name>
    <name evidence="7" type="ORF">MetMK1DRAFT_00032000</name>
</gene>
<dbReference type="NCBIfam" id="NF002114">
    <property type="entry name" value="PRK00951.2-4"/>
    <property type="match status" value="1"/>
</dbReference>
<sequence length="193" mass="21233">MSRSVRKVRETKETKVLVELNLDEKGEVKVRTPVPFFNHMLNTMLFYMGISAVVEAEDKQNYDDHHVVEDVGITLGQALREALGDRAGIKRFAHAIVPMDEALVLVAVDISGRGMAEIGLRVKRESIGGLSTENVPHFFKTFAINSGITLHVRQLSGENEHHVIEASFKGVGLSLEEAVSVIGKDVRSTKGSL</sequence>
<reference evidence="7 8" key="1">
    <citation type="submission" date="2012-01" db="EMBL/GenBank/DDBJ databases">
        <title>Improved High-Quality Draft sequence of Metallosphaera yellowstonensis MK1.</title>
        <authorList>
            <consortium name="US DOE Joint Genome Institute"/>
            <person name="Lucas S."/>
            <person name="Han J."/>
            <person name="Cheng J.-F."/>
            <person name="Goodwin L."/>
            <person name="Pitluck S."/>
            <person name="Peters L."/>
            <person name="Teshima H."/>
            <person name="Detter J.C."/>
            <person name="Han C."/>
            <person name="Tapia R."/>
            <person name="Land M."/>
            <person name="Hauser L."/>
            <person name="Kyrpides N."/>
            <person name="Kozubal M."/>
            <person name="Macur R.E."/>
            <person name="Jay Z."/>
            <person name="Inskeep W."/>
            <person name="Woyke T."/>
        </authorList>
    </citation>
    <scope>NUCLEOTIDE SEQUENCE [LARGE SCALE GENOMIC DNA]</scope>
    <source>
        <strain evidence="7 8">MK1</strain>
    </source>
</reference>
<dbReference type="Pfam" id="PF00475">
    <property type="entry name" value="IGPD"/>
    <property type="match status" value="1"/>
</dbReference>
<evidence type="ECO:0000256" key="6">
    <source>
        <dbReference type="HAMAP-Rule" id="MF_00076"/>
    </source>
</evidence>
<evidence type="ECO:0000256" key="5">
    <source>
        <dbReference type="ARBA" id="ARBA00023239"/>
    </source>
</evidence>
<evidence type="ECO:0000256" key="4">
    <source>
        <dbReference type="ARBA" id="ARBA00023102"/>
    </source>
</evidence>
<comment type="similarity">
    <text evidence="6">Belongs to the imidazoleglycerol-phosphate dehydratase family.</text>
</comment>
<dbReference type="PROSITE" id="PS00954">
    <property type="entry name" value="IGP_DEHYDRATASE_1"/>
    <property type="match status" value="1"/>
</dbReference>
<dbReference type="InterPro" id="IPR020565">
    <property type="entry name" value="ImidazoleglycerP_deHydtase_CS"/>
</dbReference>
<dbReference type="UniPathway" id="UPA00031">
    <property type="reaction ID" value="UER00011"/>
</dbReference>
<dbReference type="GO" id="GO:0000105">
    <property type="term" value="P:L-histidine biosynthetic process"/>
    <property type="evidence" value="ECO:0007669"/>
    <property type="project" value="UniProtKB-UniRule"/>
</dbReference>
<dbReference type="GO" id="GO:0005737">
    <property type="term" value="C:cytoplasm"/>
    <property type="evidence" value="ECO:0007669"/>
    <property type="project" value="UniProtKB-SubCell"/>
</dbReference>